<gene>
    <name evidence="1" type="ORF">SDC9_80293</name>
</gene>
<comment type="caution">
    <text evidence="1">The sequence shown here is derived from an EMBL/GenBank/DDBJ whole genome shotgun (WGS) entry which is preliminary data.</text>
</comment>
<dbReference type="EMBL" id="VSSQ01006740">
    <property type="protein sequence ID" value="MPM33715.1"/>
    <property type="molecule type" value="Genomic_DNA"/>
</dbReference>
<sequence>MGLGRFDLGDALDQPVGRRLYAVHGLDATREAALALAQLGVQLRRCRLAPQFQFVGRGIQHRAQAQRQPTQQALRKVCLRQPQRVAHADVLLMPALNLDHIRHVRIELRRRRHLQRKTELRIELAEGAAQHVADLLGRRLRALQQPAHARQRVAIHLAQTQLQHAALQRLGKRRHLGLERARTHAVQHIAHHLQMHHAQRLHLARAGVEVSLLQLDTPTHGVNHVGVLAAQAVEFGHLVVQIATANVEHARGLGMQAVHAVGHGTAQNRLAAAQNAFGQRLLQMRQAAGLQQHVITVDLGDQTLLCRHRHHLAERHAQDIGGRAALLIELVLHLRGRVERIPQRVDLVEHDQPRFVAFGRRTQMLAPDGQIRARDAGVRAQNKHHGMRLRDQVDGQFGLGTYGVQTRRIQNHQPLLEQRMRHIDQRMAPARHLDHVLRVGQRIVIRRIVVPETQRARFVNGHTPHLGHLGQRLGHLLSVVDLQRNLGPLLLLEPPLGKPLRLQPRLDRQQTQAGGRVGFVRQFGRAHRSAPGTCRHDAPPVARKKDCIDQL</sequence>
<proteinExistence type="predicted"/>
<reference evidence="1" key="1">
    <citation type="submission" date="2019-08" db="EMBL/GenBank/DDBJ databases">
        <authorList>
            <person name="Kucharzyk K."/>
            <person name="Murdoch R.W."/>
            <person name="Higgins S."/>
            <person name="Loffler F."/>
        </authorList>
    </citation>
    <scope>NUCLEOTIDE SEQUENCE</scope>
</reference>
<organism evidence="1">
    <name type="scientific">bioreactor metagenome</name>
    <dbReference type="NCBI Taxonomy" id="1076179"/>
    <lineage>
        <taxon>unclassified sequences</taxon>
        <taxon>metagenomes</taxon>
        <taxon>ecological metagenomes</taxon>
    </lineage>
</organism>
<name>A0A644YYL5_9ZZZZ</name>
<accession>A0A644YYL5</accession>
<protein>
    <submittedName>
        <fullName evidence="1">Uncharacterized protein</fullName>
    </submittedName>
</protein>
<evidence type="ECO:0000313" key="1">
    <source>
        <dbReference type="EMBL" id="MPM33715.1"/>
    </source>
</evidence>
<dbReference type="AlphaFoldDB" id="A0A644YYL5"/>